<evidence type="ECO:0000313" key="2">
    <source>
        <dbReference type="EMBL" id="GHA10753.1"/>
    </source>
</evidence>
<dbReference type="Proteomes" id="UP000614811">
    <property type="component" value="Unassembled WGS sequence"/>
</dbReference>
<dbReference type="RefSeq" id="WP_189400574.1">
    <property type="nucleotide sequence ID" value="NZ_BMXA01000003.1"/>
</dbReference>
<reference evidence="2" key="1">
    <citation type="journal article" date="2014" name="Int. J. Syst. Evol. Microbiol.">
        <title>Complete genome sequence of Corynebacterium casei LMG S-19264T (=DSM 44701T), isolated from a smear-ripened cheese.</title>
        <authorList>
            <consortium name="US DOE Joint Genome Institute (JGI-PGF)"/>
            <person name="Walter F."/>
            <person name="Albersmeier A."/>
            <person name="Kalinowski J."/>
            <person name="Ruckert C."/>
        </authorList>
    </citation>
    <scope>NUCLEOTIDE SEQUENCE</scope>
    <source>
        <strain evidence="2">KCTC 12711</strain>
    </source>
</reference>
<organism evidence="2 3">
    <name type="scientific">Arenicella chitinivorans</name>
    <dbReference type="NCBI Taxonomy" id="1329800"/>
    <lineage>
        <taxon>Bacteria</taxon>
        <taxon>Pseudomonadati</taxon>
        <taxon>Pseudomonadota</taxon>
        <taxon>Gammaproteobacteria</taxon>
        <taxon>Arenicellales</taxon>
        <taxon>Arenicellaceae</taxon>
        <taxon>Arenicella</taxon>
    </lineage>
</organism>
<dbReference type="SMART" id="SM00953">
    <property type="entry name" value="RES"/>
    <property type="match status" value="1"/>
</dbReference>
<evidence type="ECO:0000259" key="1">
    <source>
        <dbReference type="SMART" id="SM00953"/>
    </source>
</evidence>
<protein>
    <recommendedName>
        <fullName evidence="1">RES domain-containing protein</fullName>
    </recommendedName>
</protein>
<accession>A0A918VLD0</accession>
<dbReference type="Pfam" id="PF08808">
    <property type="entry name" value="RES"/>
    <property type="match status" value="1"/>
</dbReference>
<sequence>MLDSQLFNADTALSTYRSEVWRAVESQEDVATLSIVDDLAEQALLESLLDEYAKPVYRDGTEQMHYLLKTAFRYPPLRWGSRFGTTLMPSYFYASEAASTALSECAYYRFLFLADMAEPYTESVRSQYCLFKVLANTPSALDLTSAVFESVHDALRAPDSYGYSQQVGRWAYDSGRVELIRYESARRPSGINVAIHHPAAIRSRKPQLQQRWLCLTKPDSVSFSSRESDTSYLFKRREFSDAQGRLLRVT</sequence>
<dbReference type="EMBL" id="BMXA01000003">
    <property type="protein sequence ID" value="GHA10753.1"/>
    <property type="molecule type" value="Genomic_DNA"/>
</dbReference>
<keyword evidence="3" id="KW-1185">Reference proteome</keyword>
<dbReference type="InterPro" id="IPR014914">
    <property type="entry name" value="RES_dom"/>
</dbReference>
<gene>
    <name evidence="2" type="ORF">GCM10008090_20550</name>
</gene>
<reference evidence="2" key="2">
    <citation type="submission" date="2020-09" db="EMBL/GenBank/DDBJ databases">
        <authorList>
            <person name="Sun Q."/>
            <person name="Kim S."/>
        </authorList>
    </citation>
    <scope>NUCLEOTIDE SEQUENCE</scope>
    <source>
        <strain evidence="2">KCTC 12711</strain>
    </source>
</reference>
<name>A0A918VLD0_9GAMM</name>
<comment type="caution">
    <text evidence="2">The sequence shown here is derived from an EMBL/GenBank/DDBJ whole genome shotgun (WGS) entry which is preliminary data.</text>
</comment>
<proteinExistence type="predicted"/>
<dbReference type="AlphaFoldDB" id="A0A918VLD0"/>
<feature type="domain" description="RES" evidence="1">
    <location>
        <begin position="71"/>
        <end position="207"/>
    </location>
</feature>
<evidence type="ECO:0000313" key="3">
    <source>
        <dbReference type="Proteomes" id="UP000614811"/>
    </source>
</evidence>